<comment type="caution">
    <text evidence="2">The sequence shown here is derived from an EMBL/GenBank/DDBJ whole genome shotgun (WGS) entry which is preliminary data.</text>
</comment>
<dbReference type="AlphaFoldDB" id="A0AAD6YY55"/>
<evidence type="ECO:0000256" key="1">
    <source>
        <dbReference type="SAM" id="MobiDB-lite"/>
    </source>
</evidence>
<keyword evidence="3" id="KW-1185">Reference proteome</keyword>
<dbReference type="EMBL" id="JARIHO010000133">
    <property type="protein sequence ID" value="KAJ7301520.1"/>
    <property type="molecule type" value="Genomic_DNA"/>
</dbReference>
<protein>
    <submittedName>
        <fullName evidence="2">Uncharacterized protein</fullName>
    </submittedName>
</protein>
<sequence length="218" mass="23859">MATMACAPHSRRGLSADVQLSARWQDALICWPSRMQEMWRSLRHQSRDIPLPVVELVLAIRHTLDTSAYTVRIAQFQAENKLLRTELTILRDNPTPSSSSAWKGRGRSQEGAMRWRLEGRSLAAGRTSFVLDGHGWSVSGTGSIDADAGSTPTLVEPPVPTSSPLASEGPKDALDPQVQLEKRDDTETLETRIAELTFSSRLELALAASQTIVAELGT</sequence>
<evidence type="ECO:0000313" key="2">
    <source>
        <dbReference type="EMBL" id="KAJ7301520.1"/>
    </source>
</evidence>
<evidence type="ECO:0000313" key="3">
    <source>
        <dbReference type="Proteomes" id="UP001218218"/>
    </source>
</evidence>
<accession>A0AAD6YY55</accession>
<gene>
    <name evidence="2" type="ORF">DFH08DRAFT_827473</name>
</gene>
<reference evidence="2" key="1">
    <citation type="submission" date="2023-03" db="EMBL/GenBank/DDBJ databases">
        <title>Massive genome expansion in bonnet fungi (Mycena s.s.) driven by repeated elements and novel gene families across ecological guilds.</title>
        <authorList>
            <consortium name="Lawrence Berkeley National Laboratory"/>
            <person name="Harder C.B."/>
            <person name="Miyauchi S."/>
            <person name="Viragh M."/>
            <person name="Kuo A."/>
            <person name="Thoen E."/>
            <person name="Andreopoulos B."/>
            <person name="Lu D."/>
            <person name="Skrede I."/>
            <person name="Drula E."/>
            <person name="Henrissat B."/>
            <person name="Morin E."/>
            <person name="Kohler A."/>
            <person name="Barry K."/>
            <person name="LaButti K."/>
            <person name="Morin E."/>
            <person name="Salamov A."/>
            <person name="Lipzen A."/>
            <person name="Mereny Z."/>
            <person name="Hegedus B."/>
            <person name="Baldrian P."/>
            <person name="Stursova M."/>
            <person name="Weitz H."/>
            <person name="Taylor A."/>
            <person name="Grigoriev I.V."/>
            <person name="Nagy L.G."/>
            <person name="Martin F."/>
            <person name="Kauserud H."/>
        </authorList>
    </citation>
    <scope>NUCLEOTIDE SEQUENCE</scope>
    <source>
        <strain evidence="2">CBHHK002</strain>
    </source>
</reference>
<name>A0AAD6YY55_9AGAR</name>
<organism evidence="2 3">
    <name type="scientific">Mycena albidolilacea</name>
    <dbReference type="NCBI Taxonomy" id="1033008"/>
    <lineage>
        <taxon>Eukaryota</taxon>
        <taxon>Fungi</taxon>
        <taxon>Dikarya</taxon>
        <taxon>Basidiomycota</taxon>
        <taxon>Agaricomycotina</taxon>
        <taxon>Agaricomycetes</taxon>
        <taxon>Agaricomycetidae</taxon>
        <taxon>Agaricales</taxon>
        <taxon>Marasmiineae</taxon>
        <taxon>Mycenaceae</taxon>
        <taxon>Mycena</taxon>
    </lineage>
</organism>
<feature type="region of interest" description="Disordered" evidence="1">
    <location>
        <begin position="142"/>
        <end position="175"/>
    </location>
</feature>
<proteinExistence type="predicted"/>
<dbReference type="Proteomes" id="UP001218218">
    <property type="component" value="Unassembled WGS sequence"/>
</dbReference>